<dbReference type="EMBL" id="JAGSPM010000001">
    <property type="protein sequence ID" value="MBR7745379.1"/>
    <property type="molecule type" value="Genomic_DNA"/>
</dbReference>
<dbReference type="Proteomes" id="UP000680158">
    <property type="component" value="Unassembled WGS sequence"/>
</dbReference>
<dbReference type="SUPFAM" id="SSF50630">
    <property type="entry name" value="Acid proteases"/>
    <property type="match status" value="1"/>
</dbReference>
<keyword evidence="1" id="KW-0378">Hydrolase</keyword>
<organism evidence="1 2">
    <name type="scientific">Undibacterium baiyunense</name>
    <dbReference type="NCBI Taxonomy" id="2828731"/>
    <lineage>
        <taxon>Bacteria</taxon>
        <taxon>Pseudomonadati</taxon>
        <taxon>Pseudomonadota</taxon>
        <taxon>Betaproteobacteria</taxon>
        <taxon>Burkholderiales</taxon>
        <taxon>Oxalobacteraceae</taxon>
        <taxon>Undibacterium</taxon>
    </lineage>
</organism>
<dbReference type="CDD" id="cd05483">
    <property type="entry name" value="retropepsin_like_bacteria"/>
    <property type="match status" value="1"/>
</dbReference>
<reference evidence="1 2" key="1">
    <citation type="submission" date="2021-04" db="EMBL/GenBank/DDBJ databases">
        <title>novel species isolated from subtropical streams in China.</title>
        <authorList>
            <person name="Lu H."/>
        </authorList>
    </citation>
    <scope>NUCLEOTIDE SEQUENCE [LARGE SCALE GENOMIC DNA]</scope>
    <source>
        <strain evidence="1 2">BYS107W</strain>
    </source>
</reference>
<dbReference type="GO" id="GO:0006508">
    <property type="term" value="P:proteolysis"/>
    <property type="evidence" value="ECO:0007669"/>
    <property type="project" value="UniProtKB-KW"/>
</dbReference>
<dbReference type="InterPro" id="IPR021109">
    <property type="entry name" value="Peptidase_aspartic_dom_sf"/>
</dbReference>
<dbReference type="InterPro" id="IPR034122">
    <property type="entry name" value="Retropepsin-like_bacterial"/>
</dbReference>
<gene>
    <name evidence="1" type="ORF">KDM92_02185</name>
</gene>
<keyword evidence="1" id="KW-0645">Protease</keyword>
<dbReference type="RefSeq" id="WP_212682803.1">
    <property type="nucleotide sequence ID" value="NZ_JAGSPM010000001.1"/>
</dbReference>
<dbReference type="AlphaFoldDB" id="A0A941DB14"/>
<evidence type="ECO:0000313" key="1">
    <source>
        <dbReference type="EMBL" id="MBR7745379.1"/>
    </source>
</evidence>
<dbReference type="GO" id="GO:0008233">
    <property type="term" value="F:peptidase activity"/>
    <property type="evidence" value="ECO:0007669"/>
    <property type="project" value="UniProtKB-KW"/>
</dbReference>
<evidence type="ECO:0000313" key="2">
    <source>
        <dbReference type="Proteomes" id="UP000680158"/>
    </source>
</evidence>
<protein>
    <submittedName>
        <fullName evidence="1">Retroviral-like aspartic protease family protein</fullName>
    </submittedName>
</protein>
<dbReference type="Gene3D" id="2.40.70.10">
    <property type="entry name" value="Acid Proteases"/>
    <property type="match status" value="1"/>
</dbReference>
<name>A0A941DB14_9BURK</name>
<accession>A0A941DB14</accession>
<dbReference type="Pfam" id="PF13975">
    <property type="entry name" value="gag-asp_proteas"/>
    <property type="match status" value="1"/>
</dbReference>
<sequence length="237" mass="25749">MYRRLLKLFTSKPVTTEGQNILFKRALVHSTLFISSTILFSNLAQANEISLVALSNGKAMLVIDDKPPKMFAVGSNIVSGMKLISVNANSATIESEGKRQTLYLGHAVLKNESTKSPSITLQAAENGHFFIDGKINGGSKLRMMVDTGASFISMSASDARKLGIDYKKGIPSRSSTANGVVQTYIVRLDSVKVGDIELFQVDASVQENEIGIGLLGMSFLKRLSMVREGQQMILTKK</sequence>
<dbReference type="InterPro" id="IPR011969">
    <property type="entry name" value="Clan_AA_Asp_peptidase_C"/>
</dbReference>
<proteinExistence type="predicted"/>
<comment type="caution">
    <text evidence="1">The sequence shown here is derived from an EMBL/GenBank/DDBJ whole genome shotgun (WGS) entry which is preliminary data.</text>
</comment>
<dbReference type="NCBIfam" id="TIGR02281">
    <property type="entry name" value="clan_AA_DTGA"/>
    <property type="match status" value="1"/>
</dbReference>
<keyword evidence="2" id="KW-1185">Reference proteome</keyword>